<evidence type="ECO:0008006" key="12">
    <source>
        <dbReference type="Google" id="ProtNLM"/>
    </source>
</evidence>
<dbReference type="GO" id="GO:0005886">
    <property type="term" value="C:plasma membrane"/>
    <property type="evidence" value="ECO:0007669"/>
    <property type="project" value="UniProtKB-SubCell"/>
</dbReference>
<feature type="transmembrane region" description="Helical" evidence="7">
    <location>
        <begin position="581"/>
        <end position="607"/>
    </location>
</feature>
<dbReference type="PANTHER" id="PTHR30572:SF4">
    <property type="entry name" value="ABC TRANSPORTER PERMEASE YTRF"/>
    <property type="match status" value="1"/>
</dbReference>
<dbReference type="Pfam" id="PF02687">
    <property type="entry name" value="FtsX"/>
    <property type="match status" value="2"/>
</dbReference>
<keyword evidence="2" id="KW-1003">Cell membrane</keyword>
<sequence>MRSYLDYANKYLSVHKKKTRLAVTSVAIAVTLVVGIFSMVDALIKFEKAQALKSQGNYHITIFDTSKSETDYINNRIEVKNTGTWKEFDNGTINSKQCGFLSLDEKFAKNLNFNLAEGTYPTKENEIMLEKWFMEKDKLKIGDTVSLVIPNSEEREFIVSGVYGDLGTTKAAGMPIVFLSVNMSNTLTPVHSQIYILFKDGVNIKHTEQIIKKDLNLKDNRVARNEQLLALMGQTNNNIVMQLYAVGGVLFFLVLVTAVAMIYNTFNISVMERVRQFGVLRCIGASKRQIKKLVRREGIYISLKAIPIGVIAGTIFSFSCSAVLKYLNPQIYGGISLFNFSIIGIGLGVVIGFLTVFIASLIPARKASNVSPVNAVNGSNEIKVSKKKKKGLLTRIFPVDISIGINNAISKKKTLFLMSISIALSIILFMGFSVLVNPKALGLTPINSYTPDIKVTSDQGISKDMYSKLSNIEGIKRVHEIVGKSGEYSAIEMQLKDNKDETTIKSIQSTIGPNTNFHDLRELNKEAKNAFITAAVFIYSFVGIIAFISILNIINTMNTSIESKRRYLGVMRAIGMSGDQLLRMVLTEAFVYSLNGCMIGCVLGVLLQKTLNKFLLLATWKFPLSQIMLIFICYIFISIASIINPLKRIRANAISEVVTAL</sequence>
<evidence type="ECO:0000256" key="2">
    <source>
        <dbReference type="ARBA" id="ARBA00022475"/>
    </source>
</evidence>
<keyword evidence="5 7" id="KW-0472">Membrane</keyword>
<evidence type="ECO:0000259" key="9">
    <source>
        <dbReference type="Pfam" id="PF12704"/>
    </source>
</evidence>
<accession>A0A0E3JLT4</accession>
<feature type="transmembrane region" description="Helical" evidence="7">
    <location>
        <begin position="298"/>
        <end position="318"/>
    </location>
</feature>
<evidence type="ECO:0000256" key="7">
    <source>
        <dbReference type="SAM" id="Phobius"/>
    </source>
</evidence>
<name>A0A0E3JLT4_CLOSL</name>
<dbReference type="PANTHER" id="PTHR30572">
    <property type="entry name" value="MEMBRANE COMPONENT OF TRANSPORTER-RELATED"/>
    <property type="match status" value="1"/>
</dbReference>
<evidence type="ECO:0000256" key="6">
    <source>
        <dbReference type="ARBA" id="ARBA00038076"/>
    </source>
</evidence>
<dbReference type="InterPro" id="IPR003838">
    <property type="entry name" value="ABC3_permease_C"/>
</dbReference>
<feature type="transmembrane region" description="Helical" evidence="7">
    <location>
        <begin position="338"/>
        <end position="362"/>
    </location>
</feature>
<proteinExistence type="inferred from homology"/>
<feature type="transmembrane region" description="Helical" evidence="7">
    <location>
        <begin position="627"/>
        <end position="646"/>
    </location>
</feature>
<evidence type="ECO:0000313" key="11">
    <source>
        <dbReference type="Proteomes" id="UP000033115"/>
    </source>
</evidence>
<comment type="subcellular location">
    <subcellularLocation>
        <location evidence="1">Cell membrane</location>
        <topology evidence="1">Multi-pass membrane protein</topology>
    </subcellularLocation>
</comment>
<keyword evidence="4 7" id="KW-1133">Transmembrane helix</keyword>
<dbReference type="Pfam" id="PF12704">
    <property type="entry name" value="MacB_PCD"/>
    <property type="match status" value="1"/>
</dbReference>
<feature type="domain" description="ABC3 transporter permease C-terminal" evidence="8">
    <location>
        <begin position="540"/>
        <end position="650"/>
    </location>
</feature>
<dbReference type="AlphaFoldDB" id="A0A0E3JLT4"/>
<dbReference type="KEGG" id="csq:CSCA_0073"/>
<feature type="domain" description="ABC3 transporter permease C-terminal" evidence="8">
    <location>
        <begin position="249"/>
        <end position="372"/>
    </location>
</feature>
<feature type="transmembrane region" description="Helical" evidence="7">
    <location>
        <begin position="21"/>
        <end position="44"/>
    </location>
</feature>
<protein>
    <recommendedName>
        <fullName evidence="12">ABC transporter permease</fullName>
    </recommendedName>
</protein>
<evidence type="ECO:0000256" key="4">
    <source>
        <dbReference type="ARBA" id="ARBA00022989"/>
    </source>
</evidence>
<evidence type="ECO:0000313" key="10">
    <source>
        <dbReference type="EMBL" id="AKA67198.1"/>
    </source>
</evidence>
<organism evidence="10 11">
    <name type="scientific">Clostridium scatologenes</name>
    <dbReference type="NCBI Taxonomy" id="1548"/>
    <lineage>
        <taxon>Bacteria</taxon>
        <taxon>Bacillati</taxon>
        <taxon>Bacillota</taxon>
        <taxon>Clostridia</taxon>
        <taxon>Eubacteriales</taxon>
        <taxon>Clostridiaceae</taxon>
        <taxon>Clostridium</taxon>
    </lineage>
</organism>
<evidence type="ECO:0000256" key="1">
    <source>
        <dbReference type="ARBA" id="ARBA00004651"/>
    </source>
</evidence>
<keyword evidence="3 7" id="KW-0812">Transmembrane</keyword>
<dbReference type="HOGENOM" id="CLU_010964_2_1_9"/>
<dbReference type="GO" id="GO:0022857">
    <property type="term" value="F:transmembrane transporter activity"/>
    <property type="evidence" value="ECO:0007669"/>
    <property type="project" value="TreeGrafter"/>
</dbReference>
<feature type="transmembrane region" description="Helical" evidence="7">
    <location>
        <begin position="243"/>
        <end position="266"/>
    </location>
</feature>
<reference evidence="10 11" key="1">
    <citation type="journal article" date="2015" name="J. Biotechnol.">
        <title>Complete genome sequence of a malodorant-producing acetogen, Clostridium scatologenes ATCC 25775(T).</title>
        <authorList>
            <person name="Zhu Z."/>
            <person name="Guo T."/>
            <person name="Zheng H."/>
            <person name="Song T."/>
            <person name="Ouyang P."/>
            <person name="Xie J."/>
        </authorList>
    </citation>
    <scope>NUCLEOTIDE SEQUENCE [LARGE SCALE GENOMIC DNA]</scope>
    <source>
        <strain evidence="10 11">ATCC 25775</strain>
    </source>
</reference>
<gene>
    <name evidence="10" type="ORF">CSCA_0073</name>
</gene>
<feature type="domain" description="MacB-like periplasmic core" evidence="9">
    <location>
        <begin position="21"/>
        <end position="212"/>
    </location>
</feature>
<evidence type="ECO:0000259" key="8">
    <source>
        <dbReference type="Pfam" id="PF02687"/>
    </source>
</evidence>
<evidence type="ECO:0000256" key="5">
    <source>
        <dbReference type="ARBA" id="ARBA00023136"/>
    </source>
</evidence>
<dbReference type="InterPro" id="IPR025857">
    <property type="entry name" value="MacB_PCD"/>
</dbReference>
<dbReference type="STRING" id="1548.CSCA_0073"/>
<feature type="transmembrane region" description="Helical" evidence="7">
    <location>
        <begin position="415"/>
        <end position="436"/>
    </location>
</feature>
<dbReference type="RefSeq" id="WP_029162197.1">
    <property type="nucleotide sequence ID" value="NZ_CP009933.1"/>
</dbReference>
<keyword evidence="11" id="KW-1185">Reference proteome</keyword>
<comment type="similarity">
    <text evidence="6">Belongs to the ABC-4 integral membrane protein family.</text>
</comment>
<evidence type="ECO:0000256" key="3">
    <source>
        <dbReference type="ARBA" id="ARBA00022692"/>
    </source>
</evidence>
<dbReference type="InterPro" id="IPR050250">
    <property type="entry name" value="Macrolide_Exporter_MacB"/>
</dbReference>
<dbReference type="Proteomes" id="UP000033115">
    <property type="component" value="Chromosome"/>
</dbReference>
<feature type="transmembrane region" description="Helical" evidence="7">
    <location>
        <begin position="530"/>
        <end position="554"/>
    </location>
</feature>
<dbReference type="EMBL" id="CP009933">
    <property type="protein sequence ID" value="AKA67198.1"/>
    <property type="molecule type" value="Genomic_DNA"/>
</dbReference>